<proteinExistence type="inferred from homology"/>
<evidence type="ECO:0000313" key="7">
    <source>
        <dbReference type="EMBL" id="SEB86750.1"/>
    </source>
</evidence>
<evidence type="ECO:0000256" key="2">
    <source>
        <dbReference type="ARBA" id="ARBA00022448"/>
    </source>
</evidence>
<evidence type="ECO:0000256" key="3">
    <source>
        <dbReference type="ARBA" id="ARBA00022723"/>
    </source>
</evidence>
<dbReference type="SUPFAM" id="SSF53807">
    <property type="entry name" value="Helical backbone' metal receptor"/>
    <property type="match status" value="1"/>
</dbReference>
<keyword evidence="6" id="KW-0472">Membrane</keyword>
<evidence type="ECO:0000256" key="6">
    <source>
        <dbReference type="SAM" id="Phobius"/>
    </source>
</evidence>
<keyword evidence="4" id="KW-0732">Signal</keyword>
<keyword evidence="3" id="KW-0479">Metal-binding</keyword>
<comment type="caution">
    <text evidence="7">The sequence shown here is derived from an EMBL/GenBank/DDBJ whole genome shotgun (WGS) entry which is preliminary data.</text>
</comment>
<dbReference type="GO" id="GO:0007155">
    <property type="term" value="P:cell adhesion"/>
    <property type="evidence" value="ECO:0007669"/>
    <property type="project" value="InterPro"/>
</dbReference>
<evidence type="ECO:0000256" key="1">
    <source>
        <dbReference type="ARBA" id="ARBA00004196"/>
    </source>
</evidence>
<dbReference type="GO" id="GO:0046872">
    <property type="term" value="F:metal ion binding"/>
    <property type="evidence" value="ECO:0007669"/>
    <property type="project" value="UniProtKB-KW"/>
</dbReference>
<dbReference type="Gene3D" id="3.40.50.1980">
    <property type="entry name" value="Nitrogenase molybdenum iron protein domain"/>
    <property type="match status" value="2"/>
</dbReference>
<evidence type="ECO:0000256" key="5">
    <source>
        <dbReference type="RuleBase" id="RU003512"/>
    </source>
</evidence>
<evidence type="ECO:0000256" key="4">
    <source>
        <dbReference type="ARBA" id="ARBA00022729"/>
    </source>
</evidence>
<evidence type="ECO:0000313" key="8">
    <source>
        <dbReference type="Proteomes" id="UP000183687"/>
    </source>
</evidence>
<comment type="similarity">
    <text evidence="5">Belongs to the bacterial solute-binding protein 9 family.</text>
</comment>
<name>A0AB38A7D5_9ACTN</name>
<dbReference type="Proteomes" id="UP000183687">
    <property type="component" value="Unassembled WGS sequence"/>
</dbReference>
<reference evidence="7 8" key="1">
    <citation type="submission" date="2016-10" db="EMBL/GenBank/DDBJ databases">
        <authorList>
            <person name="Varghese N."/>
            <person name="Submissions S."/>
        </authorList>
    </citation>
    <scope>NUCLEOTIDE SEQUENCE [LARGE SCALE GENOMIC DNA]</scope>
    <source>
        <strain evidence="7 8">DSM 20586</strain>
    </source>
</reference>
<dbReference type="PRINTS" id="PR00690">
    <property type="entry name" value="ADHESNFAMILY"/>
</dbReference>
<dbReference type="InterPro" id="IPR006127">
    <property type="entry name" value="ZnuA-like"/>
</dbReference>
<dbReference type="PANTHER" id="PTHR42953:SF1">
    <property type="entry name" value="METAL-BINDING PROTEIN HI_0362-RELATED"/>
    <property type="match status" value="1"/>
</dbReference>
<sequence>MVHHTHAPSADASAVPAAQMLLRAALPAFTAIVATFLAVLLLTGCTSTKPVSTDGGSAAGADKKPIVLTTFTVLQDMAQNVAGDHLDVQCITKPGAEIHDYEPTPDDIKRAQGANLVLENGLGLERWFEKFMADSNAKRANLSEGVEVMNIAEGEYAGKANPHAWMSPKNAEIYVDNIVKAFSELDPDHAQDYKDNGEKYKDQIRQVGEEMQEGLAGLPEGHRTLVSCEGAFSYLCRDAGLSEVYLWPVNAEDEGTPQQIANVIQQVKEKSVPTVFCETTVNPKAMQQVADETGAKFNSDEEHALYVDSLSEKDGVVPTYLELLRHDARVIVAGLNGQN</sequence>
<dbReference type="PANTHER" id="PTHR42953">
    <property type="entry name" value="HIGH-AFFINITY ZINC UPTAKE SYSTEM PROTEIN ZNUA-RELATED"/>
    <property type="match status" value="1"/>
</dbReference>
<keyword evidence="2 5" id="KW-0813">Transport</keyword>
<dbReference type="Pfam" id="PF01297">
    <property type="entry name" value="ZnuA"/>
    <property type="match status" value="1"/>
</dbReference>
<dbReference type="InterPro" id="IPR006128">
    <property type="entry name" value="Lipoprotein_PsaA-like"/>
</dbReference>
<dbReference type="GO" id="GO:0030313">
    <property type="term" value="C:cell envelope"/>
    <property type="evidence" value="ECO:0007669"/>
    <property type="project" value="UniProtKB-SubCell"/>
</dbReference>
<accession>A0AB38A7D5</accession>
<dbReference type="PRINTS" id="PR00691">
    <property type="entry name" value="ADHESINB"/>
</dbReference>
<protein>
    <submittedName>
        <fullName evidence="7">Manganese/iron transport system substrate-binding protein</fullName>
    </submittedName>
</protein>
<dbReference type="AlphaFoldDB" id="A0AB38A7D5"/>
<organism evidence="7 8">
    <name type="scientific">Atopobium minutum</name>
    <dbReference type="NCBI Taxonomy" id="1381"/>
    <lineage>
        <taxon>Bacteria</taxon>
        <taxon>Bacillati</taxon>
        <taxon>Actinomycetota</taxon>
        <taxon>Coriobacteriia</taxon>
        <taxon>Coriobacteriales</taxon>
        <taxon>Atopobiaceae</taxon>
        <taxon>Atopobium</taxon>
    </lineage>
</organism>
<keyword evidence="6" id="KW-1133">Transmembrane helix</keyword>
<dbReference type="InterPro" id="IPR050492">
    <property type="entry name" value="Bact_metal-bind_prot9"/>
</dbReference>
<comment type="subcellular location">
    <subcellularLocation>
        <location evidence="1">Cell envelope</location>
    </subcellularLocation>
</comment>
<dbReference type="InterPro" id="IPR006129">
    <property type="entry name" value="AdhesinB"/>
</dbReference>
<dbReference type="RefSeq" id="WP_002564136.1">
    <property type="nucleotide sequence ID" value="NZ_CALJSN010000009.1"/>
</dbReference>
<keyword evidence="6" id="KW-0812">Transmembrane</keyword>
<feature type="transmembrane region" description="Helical" evidence="6">
    <location>
        <begin position="21"/>
        <end position="42"/>
    </location>
</feature>
<dbReference type="EMBL" id="FNSH01000001">
    <property type="protein sequence ID" value="SEB86750.1"/>
    <property type="molecule type" value="Genomic_DNA"/>
</dbReference>
<gene>
    <name evidence="7" type="ORF">SAMN04489746_1197</name>
</gene>
<dbReference type="CDD" id="cd01137">
    <property type="entry name" value="PsaA"/>
    <property type="match status" value="1"/>
</dbReference>
<dbReference type="GO" id="GO:0030001">
    <property type="term" value="P:metal ion transport"/>
    <property type="evidence" value="ECO:0007669"/>
    <property type="project" value="InterPro"/>
</dbReference>